<keyword evidence="1" id="KW-0231">Viral genome packaging</keyword>
<comment type="similarity">
    <text evidence="1">Belongs to the Tevenvirinae portal protein family.</text>
</comment>
<dbReference type="EMBL" id="LR796178">
    <property type="protein sequence ID" value="CAB4124364.1"/>
    <property type="molecule type" value="Genomic_DNA"/>
</dbReference>
<comment type="function">
    <text evidence="1">Forms the portal vertex of the capsid. This portal plays critical roles in head assembly, genome packaging, neck/tail attachment, and genome ejection. The portal protein multimerizes as a single ring-shaped homododecamer arranged around a central channel. Binds to the terminase subunits to form the packaging machine.</text>
</comment>
<proteinExistence type="inferred from homology"/>
<keyword evidence="1" id="KW-1188">Viral release from host cell</keyword>
<keyword evidence="1" id="KW-0167">Capsid protein</keyword>
<keyword evidence="1" id="KW-0118">Viral capsid assembly</keyword>
<protein>
    <recommendedName>
        <fullName evidence="1">Portal protein</fullName>
    </recommendedName>
    <alternativeName>
        <fullName evidence="1">gp20</fullName>
    </alternativeName>
</protein>
<reference evidence="3" key="1">
    <citation type="submission" date="2020-04" db="EMBL/GenBank/DDBJ databases">
        <authorList>
            <person name="Chiriac C."/>
            <person name="Salcher M."/>
            <person name="Ghai R."/>
            <person name="Kavagutti S V."/>
        </authorList>
    </citation>
    <scope>NUCLEOTIDE SEQUENCE</scope>
</reference>
<gene>
    <name evidence="3" type="ORF">UFOVP49_202</name>
</gene>
<comment type="subcellular location">
    <subcellularLocation>
        <location evidence="1">Virion</location>
    </subcellularLocation>
    <text evidence="1">Located at a unique 5-fold vertex of the icosahedral capsid.</text>
</comment>
<accession>A0A6J5KPR9</accession>
<dbReference type="GO" id="GO:0019028">
    <property type="term" value="C:viral capsid"/>
    <property type="evidence" value="ECO:0007669"/>
    <property type="project" value="UniProtKB-UniRule"/>
</dbReference>
<keyword evidence="1" id="KW-1242">Viral contractile tail ejection system</keyword>
<name>A0A6J5KPR9_9CAUD</name>
<keyword evidence="1" id="KW-0946">Virion</keyword>
<sequence>MPSSPITPQLEDGAINIQTGAHYGIYVDLDGSYRTEVDLITKYRTMAMQPEIESAIEDIVNEAIVHDTRGETIKIVLDGLDQPDKIKNMIRKEFKEISRLLDFGNFGSDIFRRWYVDGRLYYNVVINPDAPREGIQQLIFIDPRRIRKIRNISKKKKDGVEVVDRIDTFYLYNEKTVNNNVQSPQLLGSYAGGTKISEDSVIHLTSGLFDPGKSTVLSYIHKAIRPMNQLRFVEDATVIYRVSRAPERRVFYVDVGNMPKMKAEQYLKDIMTKFRNKLTYDSATGEVRDERKHMSMLEDFWMPRRGEGKSTEITTLPAGQNLGQMDDVFYFEKKLYKALNVPISRLEASTGFSLGRSNEITRDELKFDKFVDKLRARFSILFDELLARQLALKGVCTLDEWNIFKQSIHYDYIKDNNFTELKEAELLQNRVNTLNTVQPYVGQYYSKRWVQENILNLNEEEIVKMQKEMDVEAKDEEKNLMDQQKRQAASQPQPDTSANEPKDSQDINTKVSQLFTEK</sequence>
<evidence type="ECO:0000313" key="3">
    <source>
        <dbReference type="EMBL" id="CAB4124364.1"/>
    </source>
</evidence>
<dbReference type="GO" id="GO:0019072">
    <property type="term" value="P:viral genome packaging"/>
    <property type="evidence" value="ECO:0007669"/>
    <property type="project" value="UniProtKB-UniRule"/>
</dbReference>
<feature type="region of interest" description="Disordered" evidence="2">
    <location>
        <begin position="471"/>
        <end position="518"/>
    </location>
</feature>
<dbReference type="HAMAP" id="MF_04114">
    <property type="entry name" value="PORTAL_T4"/>
    <property type="match status" value="1"/>
</dbReference>
<organism evidence="3">
    <name type="scientific">uncultured Caudovirales phage</name>
    <dbReference type="NCBI Taxonomy" id="2100421"/>
    <lineage>
        <taxon>Viruses</taxon>
        <taxon>Duplodnaviria</taxon>
        <taxon>Heunggongvirae</taxon>
        <taxon>Uroviricota</taxon>
        <taxon>Caudoviricetes</taxon>
        <taxon>Peduoviridae</taxon>
        <taxon>Maltschvirus</taxon>
        <taxon>Maltschvirus maltsch</taxon>
    </lineage>
</organism>
<keyword evidence="1" id="KW-1162">Viral penetration into host cytoplasm</keyword>
<evidence type="ECO:0000256" key="2">
    <source>
        <dbReference type="SAM" id="MobiDB-lite"/>
    </source>
</evidence>
<feature type="compositionally biased region" description="Polar residues" evidence="2">
    <location>
        <begin position="486"/>
        <end position="499"/>
    </location>
</feature>
<dbReference type="GO" id="GO:0019076">
    <property type="term" value="P:viral release from host cell"/>
    <property type="evidence" value="ECO:0007669"/>
    <property type="project" value="UniProtKB-UniRule"/>
</dbReference>
<feature type="compositionally biased region" description="Polar residues" evidence="2">
    <location>
        <begin position="506"/>
        <end position="518"/>
    </location>
</feature>
<evidence type="ECO:0000256" key="1">
    <source>
        <dbReference type="HAMAP-Rule" id="MF_04114"/>
    </source>
</evidence>
<comment type="subunit">
    <text evidence="1">Homododecamer. Interacts with the large terminase subunit. Interacts with the major capsid protein. Interacts with the capsid vertex protein.</text>
</comment>
<keyword evidence="1" id="KW-1171">Viral genome ejection through host cell envelope</keyword>
<feature type="compositionally biased region" description="Basic and acidic residues" evidence="2">
    <location>
        <begin position="471"/>
        <end position="485"/>
    </location>
</feature>
<dbReference type="Pfam" id="PF07230">
    <property type="entry name" value="Portal_T4"/>
    <property type="match status" value="1"/>
</dbReference>
<keyword evidence="1" id="KW-1160">Virus entry into host cell</keyword>
<dbReference type="GO" id="GO:0099000">
    <property type="term" value="P:symbiont genome ejection through host cell envelope, contractile tail mechanism"/>
    <property type="evidence" value="ECO:0007669"/>
    <property type="project" value="UniProtKB-UniRule"/>
</dbReference>
<dbReference type="InterPro" id="IPR010823">
    <property type="entry name" value="Portal_Gp20"/>
</dbReference>